<dbReference type="EMBL" id="QXDA01000004">
    <property type="protein sequence ID" value="RIA22651.1"/>
    <property type="molecule type" value="Genomic_DNA"/>
</dbReference>
<protein>
    <submittedName>
        <fullName evidence="3">Putative DNA primase/helicase</fullName>
    </submittedName>
</protein>
<dbReference type="InterPro" id="IPR007936">
    <property type="entry name" value="VapE-like_dom"/>
</dbReference>
<sequence>MTDRHELLDDVLAQLQAGDLRPATPLVIGKRTRCEVEGDKAPEKTGWYVIYEHTGSKGETFYCGAFGDWRSGEKGSWHKIKPKGGKISAEDRAVMKARAEEGQRKAAEAEQKKHRTAARRAAGIWKYLEEKGHCAYLDAKRVGGFGLRYKRKSGTALVPMRSVKTWDIVGLQVLFPAVVPKLGRNKTYWPYGLEKEGAVHLLGPEPEPGDTILVCEGYATGASLYMATSLTVAVCFDAGNLLPVAQGLRVRYPGRPLVFCADDDWKTVIQGKPVNVGKIKAENAAHIVGGRVVLPVFDSEREDKWTDFNDLHCAEGLEAVKRQVEAVVRPATDAPWREKLQYSEKGGMIAHPYNVALILGNDDRWGKVIAFDSFSSKIRKLRTPPYGGSAGDWSDLDDIKVMNWLAETYGLRVKTAHVVEAVNAVAHDNAFHPVRAFLDGLEWDGTPRLESWLHQRLGVADSEYARKVGKRWLLSAVARVFQPGCKADSVLILEGAQGAGKSTSMSVLGGAWFMDTPFNLGDKDGYQAIRGKWIVELGELDAFNKAESTRAKQFFSASVDTYRESYGRRVLDVPRQCVFVGTTNQDEYLKDDTGNRRYWPVMCTKVDLDGLRADREQLWAEAVACYRAGHPWWVERDEAEIFAAEQDQRYQADMWEEPIIAYLSQPTAGESVTGAQILEKALNIDPSHWGKPEQMRVGKIMHRLKWPRRRQSKPDRPTGSRGYVYVRPDEWKKGAKPVQREAAF</sequence>
<dbReference type="AlphaFoldDB" id="A0A397MLX1"/>
<keyword evidence="3" id="KW-0067">ATP-binding</keyword>
<reference evidence="3 4" key="1">
    <citation type="submission" date="2018-08" db="EMBL/GenBank/DDBJ databases">
        <title>Genome sequencing of rice bacterial endophytes.</title>
        <authorList>
            <person name="Venturi V."/>
        </authorList>
    </citation>
    <scope>NUCLEOTIDE SEQUENCE [LARGE SCALE GENOMIC DNA]</scope>
    <source>
        <strain evidence="3 4">E1205</strain>
    </source>
</reference>
<keyword evidence="3" id="KW-0347">Helicase</keyword>
<evidence type="ECO:0000256" key="1">
    <source>
        <dbReference type="SAM" id="Coils"/>
    </source>
</evidence>
<keyword evidence="3" id="KW-0378">Hydrolase</keyword>
<dbReference type="PANTHER" id="PTHR34985:SF1">
    <property type="entry name" value="SLR0554 PROTEIN"/>
    <property type="match status" value="1"/>
</dbReference>
<evidence type="ECO:0000313" key="3">
    <source>
        <dbReference type="EMBL" id="RIA22651.1"/>
    </source>
</evidence>
<gene>
    <name evidence="3" type="ORF">DFO61_3341</name>
</gene>
<dbReference type="RefSeq" id="WP_119693800.1">
    <property type="nucleotide sequence ID" value="NZ_QXDA01000004.1"/>
</dbReference>
<feature type="domain" description="Virulence-associated protein E-like" evidence="2">
    <location>
        <begin position="438"/>
        <end position="650"/>
    </location>
</feature>
<accession>A0A397MLX1</accession>
<dbReference type="CDD" id="cd01029">
    <property type="entry name" value="TOPRIM_primases"/>
    <property type="match status" value="1"/>
</dbReference>
<comment type="caution">
    <text evidence="3">The sequence shown here is derived from an EMBL/GenBank/DDBJ whole genome shotgun (WGS) entry which is preliminary data.</text>
</comment>
<organism evidence="3 4">
    <name type="scientific">Ectopseudomonas oleovorans</name>
    <name type="common">Pseudomonas oleovorans</name>
    <dbReference type="NCBI Taxonomy" id="301"/>
    <lineage>
        <taxon>Bacteria</taxon>
        <taxon>Pseudomonadati</taxon>
        <taxon>Pseudomonadota</taxon>
        <taxon>Gammaproteobacteria</taxon>
        <taxon>Pseudomonadales</taxon>
        <taxon>Pseudomonadaceae</taxon>
        <taxon>Ectopseudomonas</taxon>
    </lineage>
</organism>
<keyword evidence="1" id="KW-0175">Coiled coil</keyword>
<dbReference type="Proteomes" id="UP000265836">
    <property type="component" value="Unassembled WGS sequence"/>
</dbReference>
<keyword evidence="3" id="KW-0547">Nucleotide-binding</keyword>
<feature type="coiled-coil region" evidence="1">
    <location>
        <begin position="92"/>
        <end position="119"/>
    </location>
</feature>
<evidence type="ECO:0000259" key="2">
    <source>
        <dbReference type="Pfam" id="PF05272"/>
    </source>
</evidence>
<name>A0A397MLX1_ECTOL</name>
<dbReference type="InterPro" id="IPR034154">
    <property type="entry name" value="TOPRIM_DnaG/twinkle"/>
</dbReference>
<dbReference type="PANTHER" id="PTHR34985">
    <property type="entry name" value="SLR0554 PROTEIN"/>
    <property type="match status" value="1"/>
</dbReference>
<proteinExistence type="predicted"/>
<evidence type="ECO:0000313" key="4">
    <source>
        <dbReference type="Proteomes" id="UP000265836"/>
    </source>
</evidence>
<dbReference type="Pfam" id="PF05272">
    <property type="entry name" value="VapE-like_dom"/>
    <property type="match status" value="1"/>
</dbReference>
<dbReference type="GO" id="GO:0004386">
    <property type="term" value="F:helicase activity"/>
    <property type="evidence" value="ECO:0007669"/>
    <property type="project" value="UniProtKB-KW"/>
</dbReference>